<dbReference type="EMBL" id="CALTRL010005759">
    <property type="protein sequence ID" value="CAH7685919.1"/>
    <property type="molecule type" value="Genomic_DNA"/>
</dbReference>
<sequence length="344" mass="36875">MGYGQGGHGFGPYNSNPAAAAAAAHSVQANRVYVGNLPYTVGWRELKDFMREAGDVSFSEVLMGPDGRSKGCGVVEFATAEGAQKAISDLSDKPILGRPIFIREDRETQPRYGHQNQRTFPSNSHNNNGYARGAPRQLFISGLAPTVNWRTLKDMFRQSGNVLRAEVINGKGTGTVLMSTEDEANAAISAFNGTTLEESQIIVREDRFANNNNFNQNQYHDRGHGRGYGQGYNGGGSYSSGLKSTPPVDPSTQQPSTQVFVSNLPYDTESAALLELCPSGAVNCEVISVGGRSKGMGVVEFSSLEASAEAIGSLQGQLVGGRPIKVKYNERWHEFSDQASGAPA</sequence>
<dbReference type="FunFam" id="3.30.70.330:FF:000362">
    <property type="entry name" value="GBP2p Poly(A+) RNA-binding protein"/>
    <property type="match status" value="1"/>
</dbReference>
<evidence type="ECO:0000256" key="3">
    <source>
        <dbReference type="SAM" id="MobiDB-lite"/>
    </source>
</evidence>
<evidence type="ECO:0000256" key="1">
    <source>
        <dbReference type="ARBA" id="ARBA00022884"/>
    </source>
</evidence>
<dbReference type="GO" id="GO:0005737">
    <property type="term" value="C:cytoplasm"/>
    <property type="evidence" value="ECO:0007669"/>
    <property type="project" value="TreeGrafter"/>
</dbReference>
<gene>
    <name evidence="5" type="ORF">PPACK8108_LOCUS20520</name>
</gene>
<feature type="region of interest" description="Disordered" evidence="3">
    <location>
        <begin position="216"/>
        <end position="255"/>
    </location>
</feature>
<keyword evidence="1 2" id="KW-0694">RNA-binding</keyword>
<dbReference type="InterPro" id="IPR000504">
    <property type="entry name" value="RRM_dom"/>
</dbReference>
<dbReference type="Gene3D" id="3.30.70.330">
    <property type="match status" value="3"/>
</dbReference>
<accession>A0AAV0BG54</accession>
<evidence type="ECO:0000259" key="4">
    <source>
        <dbReference type="PROSITE" id="PS50102"/>
    </source>
</evidence>
<comment type="caution">
    <text evidence="5">The sequence shown here is derived from an EMBL/GenBank/DDBJ whole genome shotgun (WGS) entry which is preliminary data.</text>
</comment>
<reference evidence="5" key="1">
    <citation type="submission" date="2022-06" db="EMBL/GenBank/DDBJ databases">
        <authorList>
            <consortium name="SYNGENTA / RWTH Aachen University"/>
        </authorList>
    </citation>
    <scope>NUCLEOTIDE SEQUENCE</scope>
</reference>
<dbReference type="InterPro" id="IPR035979">
    <property type="entry name" value="RBD_domain_sf"/>
</dbReference>
<dbReference type="SUPFAM" id="SSF54928">
    <property type="entry name" value="RNA-binding domain, RBD"/>
    <property type="match status" value="3"/>
</dbReference>
<evidence type="ECO:0000256" key="2">
    <source>
        <dbReference type="PROSITE-ProRule" id="PRU00176"/>
    </source>
</evidence>
<keyword evidence="6" id="KW-1185">Reference proteome</keyword>
<name>A0AAV0BG54_PHAPC</name>
<dbReference type="PANTHER" id="PTHR23003:SF3">
    <property type="entry name" value="FI21236P1-RELATED"/>
    <property type="match status" value="1"/>
</dbReference>
<dbReference type="PANTHER" id="PTHR23003">
    <property type="entry name" value="RNA RECOGNITION MOTIF RRM DOMAIN CONTAINING PROTEIN"/>
    <property type="match status" value="1"/>
</dbReference>
<organism evidence="5 6">
    <name type="scientific">Phakopsora pachyrhizi</name>
    <name type="common">Asian soybean rust disease fungus</name>
    <dbReference type="NCBI Taxonomy" id="170000"/>
    <lineage>
        <taxon>Eukaryota</taxon>
        <taxon>Fungi</taxon>
        <taxon>Dikarya</taxon>
        <taxon>Basidiomycota</taxon>
        <taxon>Pucciniomycotina</taxon>
        <taxon>Pucciniomycetes</taxon>
        <taxon>Pucciniales</taxon>
        <taxon>Phakopsoraceae</taxon>
        <taxon>Phakopsora</taxon>
    </lineage>
</organism>
<protein>
    <recommendedName>
        <fullName evidence="4">RRM domain-containing protein</fullName>
    </recommendedName>
</protein>
<dbReference type="Proteomes" id="UP001153365">
    <property type="component" value="Unassembled WGS sequence"/>
</dbReference>
<dbReference type="SMART" id="SM00360">
    <property type="entry name" value="RRM"/>
    <property type="match status" value="3"/>
</dbReference>
<dbReference type="CDD" id="cd00590">
    <property type="entry name" value="RRM_SF"/>
    <property type="match status" value="1"/>
</dbReference>
<feature type="compositionally biased region" description="Gly residues" evidence="3">
    <location>
        <begin position="226"/>
        <end position="238"/>
    </location>
</feature>
<feature type="domain" description="RRM" evidence="4">
    <location>
        <begin position="136"/>
        <end position="208"/>
    </location>
</feature>
<dbReference type="PROSITE" id="PS50102">
    <property type="entry name" value="RRM"/>
    <property type="match status" value="3"/>
</dbReference>
<evidence type="ECO:0000313" key="5">
    <source>
        <dbReference type="EMBL" id="CAH7685919.1"/>
    </source>
</evidence>
<feature type="region of interest" description="Disordered" evidence="3">
    <location>
        <begin position="106"/>
        <end position="125"/>
    </location>
</feature>
<dbReference type="GO" id="GO:0003729">
    <property type="term" value="F:mRNA binding"/>
    <property type="evidence" value="ECO:0007669"/>
    <property type="project" value="TreeGrafter"/>
</dbReference>
<proteinExistence type="predicted"/>
<dbReference type="InterPro" id="IPR012677">
    <property type="entry name" value="Nucleotide-bd_a/b_plait_sf"/>
</dbReference>
<dbReference type="InterPro" id="IPR050374">
    <property type="entry name" value="RRT5_SRSF_SR"/>
</dbReference>
<dbReference type="Pfam" id="PF00076">
    <property type="entry name" value="RRM_1"/>
    <property type="match status" value="3"/>
</dbReference>
<feature type="compositionally biased region" description="Polar residues" evidence="3">
    <location>
        <begin position="114"/>
        <end position="125"/>
    </location>
</feature>
<evidence type="ECO:0000313" key="6">
    <source>
        <dbReference type="Proteomes" id="UP001153365"/>
    </source>
</evidence>
<feature type="domain" description="RRM" evidence="4">
    <location>
        <begin position="257"/>
        <end position="331"/>
    </location>
</feature>
<feature type="domain" description="RRM" evidence="4">
    <location>
        <begin position="30"/>
        <end position="107"/>
    </location>
</feature>
<dbReference type="AlphaFoldDB" id="A0AAV0BG54"/>
<dbReference type="GO" id="GO:0005634">
    <property type="term" value="C:nucleus"/>
    <property type="evidence" value="ECO:0007669"/>
    <property type="project" value="TreeGrafter"/>
</dbReference>
<dbReference type="GO" id="GO:1990904">
    <property type="term" value="C:ribonucleoprotein complex"/>
    <property type="evidence" value="ECO:0007669"/>
    <property type="project" value="TreeGrafter"/>
</dbReference>